<dbReference type="Gene3D" id="3.10.450.50">
    <property type="match status" value="1"/>
</dbReference>
<dbReference type="STRING" id="595537.Varpa_2985"/>
<dbReference type="Proteomes" id="UP000008917">
    <property type="component" value="Chromosome"/>
</dbReference>
<dbReference type="EMBL" id="CP002417">
    <property type="protein sequence ID" value="ADU37172.1"/>
    <property type="molecule type" value="Genomic_DNA"/>
</dbReference>
<sequence>MTHSATVQTYSSAWSQATEQGIREALALCWTPASTYTDPMTPTVTGPDELAAVILNLHASSPGALLVQTSQLDMHHAVGRFPWQLKSPTRIDSDGTARALDVEGLDYVEFSEDGSRILKIVGFFGPLRAK</sequence>
<dbReference type="KEGG" id="vpe:Varpa_2985"/>
<evidence type="ECO:0000313" key="1">
    <source>
        <dbReference type="EMBL" id="ADU37172.1"/>
    </source>
</evidence>
<name>E6V6W8_VARPE</name>
<protein>
    <submittedName>
        <fullName evidence="1">Putative isomerase</fullName>
    </submittedName>
</protein>
<gene>
    <name evidence="1" type="ordered locus">Varpa_2985</name>
</gene>
<keyword evidence="1" id="KW-0413">Isomerase</keyword>
<accession>E6V6W8</accession>
<dbReference type="RefSeq" id="WP_013541400.1">
    <property type="nucleotide sequence ID" value="NC_014931.1"/>
</dbReference>
<organism evidence="1 2">
    <name type="scientific">Variovorax paradoxus (strain EPS)</name>
    <dbReference type="NCBI Taxonomy" id="595537"/>
    <lineage>
        <taxon>Bacteria</taxon>
        <taxon>Pseudomonadati</taxon>
        <taxon>Pseudomonadota</taxon>
        <taxon>Betaproteobacteria</taxon>
        <taxon>Burkholderiales</taxon>
        <taxon>Comamonadaceae</taxon>
        <taxon>Variovorax</taxon>
    </lineage>
</organism>
<dbReference type="GO" id="GO:0016853">
    <property type="term" value="F:isomerase activity"/>
    <property type="evidence" value="ECO:0007669"/>
    <property type="project" value="UniProtKB-KW"/>
</dbReference>
<dbReference type="InterPro" id="IPR032710">
    <property type="entry name" value="NTF2-like_dom_sf"/>
</dbReference>
<dbReference type="eggNOG" id="COG2329">
    <property type="taxonomic scope" value="Bacteria"/>
</dbReference>
<dbReference type="SUPFAM" id="SSF54427">
    <property type="entry name" value="NTF2-like"/>
    <property type="match status" value="1"/>
</dbReference>
<dbReference type="OrthoDB" id="9808719at2"/>
<reference evidence="1 2" key="2">
    <citation type="journal article" date="2013" name="Genome Announc.">
        <title>Genome of the Root-Associated Plant Growth-Promoting Bacterium Variovorax paradoxus Strain EPS.</title>
        <authorList>
            <person name="Han J.I."/>
            <person name="Spain J.C."/>
            <person name="Leadbetter J.R."/>
            <person name="Ovchinnikova G."/>
            <person name="Goodwin L.A."/>
            <person name="Han C.S."/>
            <person name="Woyke T."/>
            <person name="Davenport K.W."/>
            <person name="Orwin P.M."/>
        </authorList>
    </citation>
    <scope>NUCLEOTIDE SEQUENCE [LARGE SCALE GENOMIC DNA]</scope>
    <source>
        <strain evidence="1 2">EPS</strain>
    </source>
</reference>
<dbReference type="AlphaFoldDB" id="E6V6W8"/>
<reference evidence="2" key="1">
    <citation type="submission" date="2010-12" db="EMBL/GenBank/DDBJ databases">
        <title>Complete sequence of Variovorax paradoxus EPS.</title>
        <authorList>
            <consortium name="US DOE Joint Genome Institute"/>
            <person name="Lucas S."/>
            <person name="Copeland A."/>
            <person name="Lapidus A."/>
            <person name="Cheng J.-F."/>
            <person name="Goodwin L."/>
            <person name="Pitluck S."/>
            <person name="Teshima H."/>
            <person name="Detter J.C."/>
            <person name="Han C."/>
            <person name="Tapia R."/>
            <person name="Land M."/>
            <person name="Hauser L."/>
            <person name="Kyrpides N."/>
            <person name="Ivanova N."/>
            <person name="Ovchinnikova G."/>
            <person name="Orwin P."/>
            <person name="Han J.-I.G."/>
            <person name="Woyke T."/>
        </authorList>
    </citation>
    <scope>NUCLEOTIDE SEQUENCE [LARGE SCALE GENOMIC DNA]</scope>
    <source>
        <strain evidence="2">EPS</strain>
    </source>
</reference>
<dbReference type="HOGENOM" id="CLU_125060_0_1_4"/>
<proteinExistence type="predicted"/>
<evidence type="ECO:0000313" key="2">
    <source>
        <dbReference type="Proteomes" id="UP000008917"/>
    </source>
</evidence>